<name>A0AAD2DDS6_9CLOT</name>
<proteinExistence type="predicted"/>
<sequence length="143" mass="15117">MSCKTYSFEDVTVSFSHPSVGAASTVGAGLGSISIAKANDDTAHDVAADGAVMISKIAGKNGTIAITVQQVSDFNKFMLKWYNYVKQGNASEWASANITINSKNLNDSTVCTGVSPQKIADRGYQAQGQQVTWNLMAAEITES</sequence>
<reference evidence="1" key="1">
    <citation type="submission" date="2022-10" db="EMBL/GenBank/DDBJ databases">
        <authorList>
            <person name="Aires J."/>
            <person name="Mesa V."/>
        </authorList>
    </citation>
    <scope>NUCLEOTIDE SEQUENCE</scope>
    <source>
        <strain evidence="1">Clostridium neonatale JD116</strain>
    </source>
</reference>
<dbReference type="EMBL" id="CAMTCP010000049">
    <property type="protein sequence ID" value="CAI3543847.1"/>
    <property type="molecule type" value="Genomic_DNA"/>
</dbReference>
<dbReference type="AlphaFoldDB" id="A0AAD2DDS6"/>
<protein>
    <submittedName>
        <fullName evidence="1">Protein of uncharacterized function (DUF3277)</fullName>
    </submittedName>
</protein>
<accession>A0AAD2DDS6</accession>
<gene>
    <name evidence="1" type="ORF">CNEO2_1440001</name>
</gene>
<evidence type="ECO:0000313" key="2">
    <source>
        <dbReference type="Proteomes" id="UP001189143"/>
    </source>
</evidence>
<comment type="caution">
    <text evidence="1">The sequence shown here is derived from an EMBL/GenBank/DDBJ whole genome shotgun (WGS) entry which is preliminary data.</text>
</comment>
<dbReference type="InterPro" id="IPR021695">
    <property type="entry name" value="Phage_KPP10_Orf10"/>
</dbReference>
<dbReference type="Proteomes" id="UP001189143">
    <property type="component" value="Unassembled WGS sequence"/>
</dbReference>
<dbReference type="Pfam" id="PF11681">
    <property type="entry name" value="Phage_Tube_PhiTE"/>
    <property type="match status" value="1"/>
</dbReference>
<organism evidence="1 2">
    <name type="scientific">Clostridium neonatale</name>
    <dbReference type="NCBI Taxonomy" id="137838"/>
    <lineage>
        <taxon>Bacteria</taxon>
        <taxon>Bacillati</taxon>
        <taxon>Bacillota</taxon>
        <taxon>Clostridia</taxon>
        <taxon>Eubacteriales</taxon>
        <taxon>Clostridiaceae</taxon>
        <taxon>Clostridium</taxon>
    </lineage>
</organism>
<dbReference type="RefSeq" id="WP_125150203.1">
    <property type="nucleotide sequence ID" value="NZ_CAMRXC010000052.1"/>
</dbReference>
<evidence type="ECO:0000313" key="1">
    <source>
        <dbReference type="EMBL" id="CAI3543847.1"/>
    </source>
</evidence>